<gene>
    <name evidence="1" type="ORF">K488DRAFT_37318</name>
</gene>
<organism evidence="1 2">
    <name type="scientific">Vararia minispora EC-137</name>
    <dbReference type="NCBI Taxonomy" id="1314806"/>
    <lineage>
        <taxon>Eukaryota</taxon>
        <taxon>Fungi</taxon>
        <taxon>Dikarya</taxon>
        <taxon>Basidiomycota</taxon>
        <taxon>Agaricomycotina</taxon>
        <taxon>Agaricomycetes</taxon>
        <taxon>Russulales</taxon>
        <taxon>Lachnocladiaceae</taxon>
        <taxon>Vararia</taxon>
    </lineage>
</organism>
<sequence>ASVGSEGGMMGGAQGALGGQPGVGGQPSIGSGMQGALGGMRGDVGVQSNIGGMGSNIGGMSGAIGGMSNAIGGMSNTIGGMSNTIGGMSNTIGGISNALGGISNALGTVGPNIGGMPNISGSLPSSVGSTMAIGSVGSNMAAVGGITPVVGSLAPMRPPAARAVSQAPPESPVAPKLLPPDAGPPPKPAPAPAAPSGPSVNGSTLDKATTRVSYVAPDALVPLGEDEVKAVQGWMAADRAYDARFRGMRGRMAEEVGEAGRRTRGWWEEPGRDVVPGRQREKWRICFPREREERASRKKGRKGFVLRKKVDGKELERQEVLVPVRLEFDVDHHKMRDTFVWNLNDPFVTPEAFAQTVVDDYQLSVNYVAVIAKQVQEQLSDYQAHTLEEDEVRFGDGNEMVTRGRLDAEEERWWDSWRAKVWAPRKRRRLDNDPELVPVSANQLDFADDDAPEEMRIVIKVRAFPPAAVVVVGGREEVLTARQLDITAGSMKLDDQFEWDIDNPHASPEQFAEVYATDLGLAGEFKTAIAHSIREQVHTYQKSLFLVGHPSDGTAVEDAELRMSFLPSLAGATRPLDQVQSFTPMLSYLSDSEIERNDKERDKEMARRKKRNTRGRRGVGLPDREPIKTARTPALGFPDVDPAVLASAQAANAGPGRRAAAQAAQRTIADMVASENGTAVSTPTLPAATLPHLQQQQQQQQAQQQQQSSAKQDKPSRGHFKPPAFPAEALPARARVQMPTPTTAADASTLPPPLEDDPPLPMAATPPESRSGAQHHVRPPYMSARRAKELEREAKEKEFADGQHQNWIDGVWHCSNCGCPEDIAIGRRKGPLGDKSQCGTCGKFWHRHRRPRPVTYNTDPAHHLQAKVEAEKAKTVSKRKRGNANANKDDDAPTPSTPSAKRQRAGSVASTSSSASEPPLARRMGKAQQANGHAHAKERSAEKEPENEMEEKEKALESEPALTPKPGVPAVVVDDAAGADAGVGSDATDEQPAEWLVKAMESMCGEYPDDRFEITSRPGKGGVKEWRVKCHDCPGKVYHPNKEGEQSMSNFEVHLKNRAHRKNVNDRIASGANAA</sequence>
<feature type="non-terminal residue" evidence="1">
    <location>
        <position position="1075"/>
    </location>
</feature>
<dbReference type="Proteomes" id="UP000814128">
    <property type="component" value="Unassembled WGS sequence"/>
</dbReference>
<reference evidence="1" key="2">
    <citation type="journal article" date="2022" name="New Phytol.">
        <title>Evolutionary transition to the ectomycorrhizal habit in the genomes of a hyperdiverse lineage of mushroom-forming fungi.</title>
        <authorList>
            <person name="Looney B."/>
            <person name="Miyauchi S."/>
            <person name="Morin E."/>
            <person name="Drula E."/>
            <person name="Courty P.E."/>
            <person name="Kohler A."/>
            <person name="Kuo A."/>
            <person name="LaButti K."/>
            <person name="Pangilinan J."/>
            <person name="Lipzen A."/>
            <person name="Riley R."/>
            <person name="Andreopoulos W."/>
            <person name="He G."/>
            <person name="Johnson J."/>
            <person name="Nolan M."/>
            <person name="Tritt A."/>
            <person name="Barry K.W."/>
            <person name="Grigoriev I.V."/>
            <person name="Nagy L.G."/>
            <person name="Hibbett D."/>
            <person name="Henrissat B."/>
            <person name="Matheny P.B."/>
            <person name="Labbe J."/>
            <person name="Martin F.M."/>
        </authorList>
    </citation>
    <scope>NUCLEOTIDE SEQUENCE</scope>
    <source>
        <strain evidence="1">EC-137</strain>
    </source>
</reference>
<dbReference type="EMBL" id="MU273466">
    <property type="protein sequence ID" value="KAI0037103.1"/>
    <property type="molecule type" value="Genomic_DNA"/>
</dbReference>
<feature type="non-terminal residue" evidence="1">
    <location>
        <position position="1"/>
    </location>
</feature>
<name>A0ACB8QZX2_9AGAM</name>
<accession>A0ACB8QZX2</accession>
<evidence type="ECO:0000313" key="2">
    <source>
        <dbReference type="Proteomes" id="UP000814128"/>
    </source>
</evidence>
<comment type="caution">
    <text evidence="1">The sequence shown here is derived from an EMBL/GenBank/DDBJ whole genome shotgun (WGS) entry which is preliminary data.</text>
</comment>
<protein>
    <submittedName>
        <fullName evidence="1">Uncharacterized protein</fullName>
    </submittedName>
</protein>
<evidence type="ECO:0000313" key="1">
    <source>
        <dbReference type="EMBL" id="KAI0037103.1"/>
    </source>
</evidence>
<reference evidence="1" key="1">
    <citation type="submission" date="2021-02" db="EMBL/GenBank/DDBJ databases">
        <authorList>
            <consortium name="DOE Joint Genome Institute"/>
            <person name="Ahrendt S."/>
            <person name="Looney B.P."/>
            <person name="Miyauchi S."/>
            <person name="Morin E."/>
            <person name="Drula E."/>
            <person name="Courty P.E."/>
            <person name="Chicoki N."/>
            <person name="Fauchery L."/>
            <person name="Kohler A."/>
            <person name="Kuo A."/>
            <person name="Labutti K."/>
            <person name="Pangilinan J."/>
            <person name="Lipzen A."/>
            <person name="Riley R."/>
            <person name="Andreopoulos W."/>
            <person name="He G."/>
            <person name="Johnson J."/>
            <person name="Barry K.W."/>
            <person name="Grigoriev I.V."/>
            <person name="Nagy L."/>
            <person name="Hibbett D."/>
            <person name="Henrissat B."/>
            <person name="Matheny P.B."/>
            <person name="Labbe J."/>
            <person name="Martin F."/>
        </authorList>
    </citation>
    <scope>NUCLEOTIDE SEQUENCE</scope>
    <source>
        <strain evidence="1">EC-137</strain>
    </source>
</reference>
<keyword evidence="2" id="KW-1185">Reference proteome</keyword>
<proteinExistence type="predicted"/>